<dbReference type="Pfam" id="PF14016">
    <property type="entry name" value="DUF4232"/>
    <property type="match status" value="1"/>
</dbReference>
<feature type="compositionally biased region" description="Basic and acidic residues" evidence="1">
    <location>
        <begin position="16"/>
        <end position="25"/>
    </location>
</feature>
<reference evidence="3 4" key="1">
    <citation type="submission" date="2019-06" db="EMBL/GenBank/DDBJ databases">
        <title>Sequencing the genomes of 1000 actinobacteria strains.</title>
        <authorList>
            <person name="Klenk H.-P."/>
        </authorList>
    </citation>
    <scope>NUCLEOTIDE SEQUENCE [LARGE SCALE GENOMIC DNA]</scope>
    <source>
        <strain evidence="3 4">DSM 19560</strain>
    </source>
</reference>
<dbReference type="EMBL" id="VIVQ01000001">
    <property type="protein sequence ID" value="TWE12911.1"/>
    <property type="molecule type" value="Genomic_DNA"/>
</dbReference>
<evidence type="ECO:0000259" key="2">
    <source>
        <dbReference type="Pfam" id="PF14016"/>
    </source>
</evidence>
<dbReference type="Proteomes" id="UP000318297">
    <property type="component" value="Unassembled WGS sequence"/>
</dbReference>
<feature type="domain" description="DUF4232" evidence="2">
    <location>
        <begin position="113"/>
        <end position="245"/>
    </location>
</feature>
<comment type="caution">
    <text evidence="3">The sequence shown here is derived from an EMBL/GenBank/DDBJ whole genome shotgun (WGS) entry which is preliminary data.</text>
</comment>
<name>A0A561EBD0_9MICO</name>
<evidence type="ECO:0000313" key="4">
    <source>
        <dbReference type="Proteomes" id="UP000318297"/>
    </source>
</evidence>
<evidence type="ECO:0000313" key="3">
    <source>
        <dbReference type="EMBL" id="TWE12911.1"/>
    </source>
</evidence>
<keyword evidence="4" id="KW-1185">Reference proteome</keyword>
<feature type="region of interest" description="Disordered" evidence="1">
    <location>
        <begin position="61"/>
        <end position="112"/>
    </location>
</feature>
<dbReference type="AlphaFoldDB" id="A0A561EBD0"/>
<feature type="compositionally biased region" description="Polar residues" evidence="1">
    <location>
        <begin position="1"/>
        <end position="13"/>
    </location>
</feature>
<protein>
    <submittedName>
        <fullName evidence="3">Uncharacterized protein DUF4232</fullName>
    </submittedName>
</protein>
<dbReference type="InterPro" id="IPR025326">
    <property type="entry name" value="DUF4232"/>
</dbReference>
<gene>
    <name evidence="3" type="ORF">BKA23_1734</name>
</gene>
<feature type="compositionally biased region" description="Low complexity" evidence="1">
    <location>
        <begin position="63"/>
        <end position="103"/>
    </location>
</feature>
<dbReference type="OrthoDB" id="3268346at2"/>
<proteinExistence type="predicted"/>
<evidence type="ECO:0000256" key="1">
    <source>
        <dbReference type="SAM" id="MobiDB-lite"/>
    </source>
</evidence>
<organism evidence="3 4">
    <name type="scientific">Rudaeicoccus suwonensis</name>
    <dbReference type="NCBI Taxonomy" id="657409"/>
    <lineage>
        <taxon>Bacteria</taxon>
        <taxon>Bacillati</taxon>
        <taxon>Actinomycetota</taxon>
        <taxon>Actinomycetes</taxon>
        <taxon>Micrococcales</taxon>
        <taxon>Dermacoccaceae</taxon>
        <taxon>Rudaeicoccus</taxon>
    </lineage>
</organism>
<accession>A0A561EBD0</accession>
<feature type="region of interest" description="Disordered" evidence="1">
    <location>
        <begin position="1"/>
        <end position="25"/>
    </location>
</feature>
<sequence>MTSFGVHSSTGSYVGSDREGGFAPHRNEQMENVMKTRTAQLAGIAATVAAASMAVAGCGGGSSSSAASSLPSSSSASPSMSTGQPSGPSTSPVSSTSPTATSSGSGGTGTPRCTVANLQITIGDGNADMQGSHVALRFKNTGSSACELTGAPGVSYVTNSSGTQVGAPATRIKGFTPVTIAPGATASAGLFLSSAPEKTPSCQTISVRGLRVYPPDSTEAAFVPTTQTACKAPMNGPFLKVGPIQPGADNADV</sequence>